<gene>
    <name evidence="3" type="ORF">UFOVP816_37</name>
</gene>
<reference evidence="3" key="1">
    <citation type="submission" date="2020-04" db="EMBL/GenBank/DDBJ databases">
        <authorList>
            <person name="Chiriac C."/>
            <person name="Salcher M."/>
            <person name="Ghai R."/>
            <person name="Kavagutti S V."/>
        </authorList>
    </citation>
    <scope>NUCLEOTIDE SEQUENCE</scope>
</reference>
<sequence>MKNRAKCKKCQSIIESFYDDDFVTCKCSAIYVDGGNAMRCGADSWDNFLRVDDNGNEIVPKIQSKENTQAVPKEPGSNKPTKGDLRNILKEMIAEINKLPTHVMTQPITHYDYVSLLLFIESVLEASD</sequence>
<proteinExistence type="predicted"/>
<protein>
    <recommendedName>
        <fullName evidence="2">DUF7695 domain-containing protein</fullName>
    </recommendedName>
</protein>
<feature type="region of interest" description="Disordered" evidence="1">
    <location>
        <begin position="63"/>
        <end position="84"/>
    </location>
</feature>
<organism evidence="3">
    <name type="scientific">uncultured Caudovirales phage</name>
    <dbReference type="NCBI Taxonomy" id="2100421"/>
    <lineage>
        <taxon>Viruses</taxon>
        <taxon>Duplodnaviria</taxon>
        <taxon>Heunggongvirae</taxon>
        <taxon>Uroviricota</taxon>
        <taxon>Caudoviricetes</taxon>
        <taxon>Peduoviridae</taxon>
        <taxon>Maltschvirus</taxon>
        <taxon>Maltschvirus maltsch</taxon>
    </lineage>
</organism>
<evidence type="ECO:0000313" key="3">
    <source>
        <dbReference type="EMBL" id="CAB4164478.1"/>
    </source>
</evidence>
<evidence type="ECO:0000259" key="2">
    <source>
        <dbReference type="Pfam" id="PF24749"/>
    </source>
</evidence>
<dbReference type="InterPro" id="IPR056112">
    <property type="entry name" value="DUF7695"/>
</dbReference>
<name>A0A6J5P579_9CAUD</name>
<dbReference type="EMBL" id="LR796759">
    <property type="protein sequence ID" value="CAB4164478.1"/>
    <property type="molecule type" value="Genomic_DNA"/>
</dbReference>
<dbReference type="Pfam" id="PF24749">
    <property type="entry name" value="DUF7695"/>
    <property type="match status" value="1"/>
</dbReference>
<evidence type="ECO:0000256" key="1">
    <source>
        <dbReference type="SAM" id="MobiDB-lite"/>
    </source>
</evidence>
<feature type="domain" description="DUF7695" evidence="2">
    <location>
        <begin position="1"/>
        <end position="37"/>
    </location>
</feature>
<accession>A0A6J5P579</accession>